<dbReference type="SUPFAM" id="SSF56529">
    <property type="entry name" value="FAH"/>
    <property type="match status" value="1"/>
</dbReference>
<dbReference type="PANTHER" id="PTHR11820:SF7">
    <property type="entry name" value="ACYLPYRUVASE FAHD1, MITOCHONDRIAL"/>
    <property type="match status" value="1"/>
</dbReference>
<feature type="domain" description="Fumarylacetoacetase-like C-terminal" evidence="2">
    <location>
        <begin position="79"/>
        <end position="271"/>
    </location>
</feature>
<organism evidence="4">
    <name type="scientific">marine metagenome</name>
    <dbReference type="NCBI Taxonomy" id="408172"/>
    <lineage>
        <taxon>unclassified sequences</taxon>
        <taxon>metagenomes</taxon>
        <taxon>ecological metagenomes</taxon>
    </lineage>
</organism>
<evidence type="ECO:0000259" key="3">
    <source>
        <dbReference type="Pfam" id="PF10370"/>
    </source>
</evidence>
<evidence type="ECO:0000313" key="4">
    <source>
        <dbReference type="EMBL" id="SVC11381.1"/>
    </source>
</evidence>
<protein>
    <recommendedName>
        <fullName evidence="5">Fumarylacetoacetase-like C-terminal domain-containing protein</fullName>
    </recommendedName>
</protein>
<accession>A0A382JL90</accession>
<evidence type="ECO:0000259" key="2">
    <source>
        <dbReference type="Pfam" id="PF01557"/>
    </source>
</evidence>
<dbReference type="Gene3D" id="3.90.850.10">
    <property type="entry name" value="Fumarylacetoacetase-like, C-terminal domain"/>
    <property type="match status" value="1"/>
</dbReference>
<evidence type="ECO:0008006" key="5">
    <source>
        <dbReference type="Google" id="ProtNLM"/>
    </source>
</evidence>
<dbReference type="Pfam" id="PF10370">
    <property type="entry name" value="Rv2993c-like_N"/>
    <property type="match status" value="1"/>
</dbReference>
<reference evidence="4" key="1">
    <citation type="submission" date="2018-05" db="EMBL/GenBank/DDBJ databases">
        <authorList>
            <person name="Lanie J.A."/>
            <person name="Ng W.-L."/>
            <person name="Kazmierczak K.M."/>
            <person name="Andrzejewski T.M."/>
            <person name="Davidsen T.M."/>
            <person name="Wayne K.J."/>
            <person name="Tettelin H."/>
            <person name="Glass J.I."/>
            <person name="Rusch D."/>
            <person name="Podicherti R."/>
            <person name="Tsui H.-C.T."/>
            <person name="Winkler M.E."/>
        </authorList>
    </citation>
    <scope>NUCLEOTIDE SEQUENCE</scope>
</reference>
<dbReference type="GO" id="GO:0018773">
    <property type="term" value="F:acetylpyruvate hydrolase activity"/>
    <property type="evidence" value="ECO:0007669"/>
    <property type="project" value="TreeGrafter"/>
</dbReference>
<dbReference type="AlphaFoldDB" id="A0A382JL90"/>
<dbReference type="EMBL" id="UINC01074314">
    <property type="protein sequence ID" value="SVC11381.1"/>
    <property type="molecule type" value="Genomic_DNA"/>
</dbReference>
<keyword evidence="1" id="KW-0479">Metal-binding</keyword>
<dbReference type="InterPro" id="IPR018833">
    <property type="entry name" value="Rv2993c-like_N"/>
</dbReference>
<dbReference type="Gene3D" id="2.30.30.370">
    <property type="entry name" value="FAH"/>
    <property type="match status" value="1"/>
</dbReference>
<gene>
    <name evidence="4" type="ORF">METZ01_LOCUS264235</name>
</gene>
<feature type="domain" description="Rv2993c-like N-terminal" evidence="3">
    <location>
        <begin position="27"/>
        <end position="74"/>
    </location>
</feature>
<dbReference type="InterPro" id="IPR036663">
    <property type="entry name" value="Fumarylacetoacetase_C_sf"/>
</dbReference>
<name>A0A382JL90_9ZZZZ</name>
<dbReference type="InterPro" id="IPR011234">
    <property type="entry name" value="Fumarylacetoacetase-like_C"/>
</dbReference>
<dbReference type="PANTHER" id="PTHR11820">
    <property type="entry name" value="ACYLPYRUVASE"/>
    <property type="match status" value="1"/>
</dbReference>
<sequence>MQRISLLVAAILLLGATRGLAQDVTTYVRYQHGGSVAYGVLEGNTIHELRGAPFDSTQRTGDTVSLSQVRLLTPTAPRTVIAVGFNYQSHLGDTSKAAHPGLFAKFPTSLIPHDGTVTYYEDATDLHYEGEMVLIIGKTAKNVSESDAPDYIFAVAPGNDISEREWQDNDLQWLRAKGADTFGPVGPVMVSGVNYNDLLLETRLNGEVKQSQRTRDLIFNSSEIVSYVSNYVTLEAGDMIFTGTPGSTSAMQPGDVVEVELEGVGVLQNTIGKRQRMPN</sequence>
<evidence type="ECO:0000256" key="1">
    <source>
        <dbReference type="ARBA" id="ARBA00022723"/>
    </source>
</evidence>
<dbReference type="GO" id="GO:0046872">
    <property type="term" value="F:metal ion binding"/>
    <property type="evidence" value="ECO:0007669"/>
    <property type="project" value="UniProtKB-KW"/>
</dbReference>
<dbReference type="Pfam" id="PF01557">
    <property type="entry name" value="FAA_hydrolase"/>
    <property type="match status" value="1"/>
</dbReference>
<proteinExistence type="predicted"/>